<dbReference type="AlphaFoldDB" id="A0A367LNP3"/>
<keyword evidence="14" id="KW-1185">Reference proteome</keyword>
<evidence type="ECO:0000256" key="5">
    <source>
        <dbReference type="ARBA" id="ARBA00022927"/>
    </source>
</evidence>
<dbReference type="GO" id="GO:0016973">
    <property type="term" value="P:poly(A)+ mRNA export from nucleus"/>
    <property type="evidence" value="ECO:0007669"/>
    <property type="project" value="InterPro"/>
</dbReference>
<feature type="coiled-coil region" evidence="11">
    <location>
        <begin position="101"/>
        <end position="141"/>
    </location>
</feature>
<evidence type="ECO:0000313" key="14">
    <source>
        <dbReference type="Proteomes" id="UP000253664"/>
    </source>
</evidence>
<dbReference type="GO" id="GO:0044614">
    <property type="term" value="C:nuclear pore cytoplasmic filaments"/>
    <property type="evidence" value="ECO:0007669"/>
    <property type="project" value="TreeGrafter"/>
</dbReference>
<dbReference type="OrthoDB" id="420884at2759"/>
<dbReference type="PANTHER" id="PTHR12960:SF0">
    <property type="entry name" value="MRNA EXPORT FACTOR GLE1"/>
    <property type="match status" value="1"/>
</dbReference>
<dbReference type="Proteomes" id="UP000253664">
    <property type="component" value="Unassembled WGS sequence"/>
</dbReference>
<comment type="similarity">
    <text evidence="2">Belongs to the GLE1 family.</text>
</comment>
<keyword evidence="7" id="KW-0906">Nuclear pore complex</keyword>
<dbReference type="Pfam" id="PF07817">
    <property type="entry name" value="GLE1"/>
    <property type="match status" value="1"/>
</dbReference>
<evidence type="ECO:0000256" key="9">
    <source>
        <dbReference type="ARBA" id="ARBA00026227"/>
    </source>
</evidence>
<evidence type="ECO:0000256" key="11">
    <source>
        <dbReference type="SAM" id="Coils"/>
    </source>
</evidence>
<dbReference type="InterPro" id="IPR038506">
    <property type="entry name" value="GLE1-like_sf"/>
</dbReference>
<sequence>TEDRKFVSAIPTLDKAILGPGQSPTPVKSTTLFSLCNQPVQSRLRKCSHHRCSMSRSSPDRSPSSFLALERNSQSSLLDALSAAQAEHDRVRETAIRVYELHELKEEHQRILDRERREEERLRAEAEVAAEARKLQELRAKSIPKPAPLPVVAPEPVQTHGQEEPVKARLQEKPTQKPVEVNFPSVRVFPQQNGQQTRPVVGAPTALSAQKAFANGVNTVVKPGAPPNPPPLPQPFNGPKTASPPKPSADRLVQIHRELKLLRSDLMAQSKVAGSPLKGKVGSLRREIRVAVGQLTAGKGANAQPTSKITGLLRQVLKGEIPSPPVQVSRFVAEPSEPVSGSRTNDEALPSLFIYLLNVCAKGIINQFINECGANPKAADPIGVFTAHLFSQPDFQWRGKSLIDILLAKFRIVCPVLFGSRGNDKTEQGRTALGWRKDGPAWITEQNHNDRMAGLGAGFAAISLRDFSKTSKTNPYPPSHYWKAFSLIVNTPATKTSNTQCVVLRAMIDGHDRRFIDLYGNAAIAALRLALVDFPQKAPPNSPAAGSLRALAEVLRAEKGLILG</sequence>
<evidence type="ECO:0000256" key="3">
    <source>
        <dbReference type="ARBA" id="ARBA00022448"/>
    </source>
</evidence>
<evidence type="ECO:0000256" key="10">
    <source>
        <dbReference type="ARBA" id="ARBA00029983"/>
    </source>
</evidence>
<proteinExistence type="inferred from homology"/>
<comment type="subcellular location">
    <subcellularLocation>
        <location evidence="1">Nucleus</location>
        <location evidence="1">Nuclear pore complex</location>
    </subcellularLocation>
</comment>
<evidence type="ECO:0000256" key="2">
    <source>
        <dbReference type="ARBA" id="ARBA00011056"/>
    </source>
</evidence>
<name>A0A367LNP3_9HYPO</name>
<keyword evidence="3" id="KW-0813">Transport</keyword>
<evidence type="ECO:0000313" key="13">
    <source>
        <dbReference type="EMBL" id="RCI16056.1"/>
    </source>
</evidence>
<evidence type="ECO:0000256" key="8">
    <source>
        <dbReference type="ARBA" id="ARBA00023242"/>
    </source>
</evidence>
<dbReference type="GO" id="GO:0000822">
    <property type="term" value="F:inositol hexakisphosphate binding"/>
    <property type="evidence" value="ECO:0007669"/>
    <property type="project" value="TreeGrafter"/>
</dbReference>
<protein>
    <recommendedName>
        <fullName evidence="9">mRNA export factor GLE1</fullName>
    </recommendedName>
    <alternativeName>
        <fullName evidence="10">Nucleoporin GLE1</fullName>
    </alternativeName>
</protein>
<gene>
    <name evidence="13" type="ORF">L249_2072</name>
</gene>
<dbReference type="Gene3D" id="1.25.40.510">
    <property type="entry name" value="GLE1-like"/>
    <property type="match status" value="1"/>
</dbReference>
<dbReference type="PANTHER" id="PTHR12960">
    <property type="entry name" value="GLE-1-RELATED"/>
    <property type="match status" value="1"/>
</dbReference>
<feature type="region of interest" description="Disordered" evidence="12">
    <location>
        <begin position="222"/>
        <end position="248"/>
    </location>
</feature>
<keyword evidence="6" id="KW-0811">Translocation</keyword>
<keyword evidence="11" id="KW-0175">Coiled coil</keyword>
<dbReference type="GO" id="GO:0031369">
    <property type="term" value="F:translation initiation factor binding"/>
    <property type="evidence" value="ECO:0007669"/>
    <property type="project" value="TreeGrafter"/>
</dbReference>
<evidence type="ECO:0000256" key="7">
    <source>
        <dbReference type="ARBA" id="ARBA00023132"/>
    </source>
</evidence>
<dbReference type="EMBL" id="LKCN02000001">
    <property type="protein sequence ID" value="RCI16056.1"/>
    <property type="molecule type" value="Genomic_DNA"/>
</dbReference>
<feature type="region of interest" description="Disordered" evidence="12">
    <location>
        <begin position="146"/>
        <end position="166"/>
    </location>
</feature>
<keyword evidence="8" id="KW-0539">Nucleus</keyword>
<evidence type="ECO:0000256" key="6">
    <source>
        <dbReference type="ARBA" id="ARBA00023010"/>
    </source>
</evidence>
<dbReference type="GO" id="GO:0005543">
    <property type="term" value="F:phospholipid binding"/>
    <property type="evidence" value="ECO:0007669"/>
    <property type="project" value="TreeGrafter"/>
</dbReference>
<accession>A0A367LNP3</accession>
<feature type="non-terminal residue" evidence="13">
    <location>
        <position position="1"/>
    </location>
</feature>
<keyword evidence="4" id="KW-0509">mRNA transport</keyword>
<feature type="compositionally biased region" description="Pro residues" evidence="12">
    <location>
        <begin position="224"/>
        <end position="247"/>
    </location>
</feature>
<evidence type="ECO:0000256" key="1">
    <source>
        <dbReference type="ARBA" id="ARBA00004567"/>
    </source>
</evidence>
<organism evidence="13 14">
    <name type="scientific">Ophiocordyceps polyrhachis-furcata BCC 54312</name>
    <dbReference type="NCBI Taxonomy" id="1330021"/>
    <lineage>
        <taxon>Eukaryota</taxon>
        <taxon>Fungi</taxon>
        <taxon>Dikarya</taxon>
        <taxon>Ascomycota</taxon>
        <taxon>Pezizomycotina</taxon>
        <taxon>Sordariomycetes</taxon>
        <taxon>Hypocreomycetidae</taxon>
        <taxon>Hypocreales</taxon>
        <taxon>Ophiocordycipitaceae</taxon>
        <taxon>Ophiocordyceps</taxon>
    </lineage>
</organism>
<evidence type="ECO:0000256" key="12">
    <source>
        <dbReference type="SAM" id="MobiDB-lite"/>
    </source>
</evidence>
<evidence type="ECO:0000256" key="4">
    <source>
        <dbReference type="ARBA" id="ARBA00022816"/>
    </source>
</evidence>
<dbReference type="GO" id="GO:0015031">
    <property type="term" value="P:protein transport"/>
    <property type="evidence" value="ECO:0007669"/>
    <property type="project" value="UniProtKB-KW"/>
</dbReference>
<reference evidence="13 14" key="1">
    <citation type="journal article" date="2015" name="BMC Genomics">
        <title>Insights from the genome of Ophiocordyceps polyrhachis-furcata to pathogenicity and host specificity in insect fungi.</title>
        <authorList>
            <person name="Wichadakul D."/>
            <person name="Kobmoo N."/>
            <person name="Ingsriswang S."/>
            <person name="Tangphatsornruang S."/>
            <person name="Chantasingh D."/>
            <person name="Luangsa-ard J.J."/>
            <person name="Eurwilaichitr L."/>
        </authorList>
    </citation>
    <scope>NUCLEOTIDE SEQUENCE [LARGE SCALE GENOMIC DNA]</scope>
    <source>
        <strain evidence="13 14">BCC 54312</strain>
    </source>
</reference>
<dbReference type="GO" id="GO:0005737">
    <property type="term" value="C:cytoplasm"/>
    <property type="evidence" value="ECO:0007669"/>
    <property type="project" value="TreeGrafter"/>
</dbReference>
<keyword evidence="5" id="KW-0653">Protein transport</keyword>
<dbReference type="STRING" id="1330021.A0A367LNP3"/>
<dbReference type="InterPro" id="IPR012476">
    <property type="entry name" value="GLE1"/>
</dbReference>
<comment type="caution">
    <text evidence="13">The sequence shown here is derived from an EMBL/GenBank/DDBJ whole genome shotgun (WGS) entry which is preliminary data.</text>
</comment>